<evidence type="ECO:0000313" key="3">
    <source>
        <dbReference type="EMBL" id="SDJ32670.1"/>
    </source>
</evidence>
<proteinExistence type="inferred from homology"/>
<accession>A0A1G8SVS6</accession>
<keyword evidence="2" id="KW-1277">Toxin-antitoxin system</keyword>
<evidence type="ECO:0000313" key="4">
    <source>
        <dbReference type="Proteomes" id="UP000198853"/>
    </source>
</evidence>
<comment type="similarity">
    <text evidence="1">Belongs to the PemK/MazF family.</text>
</comment>
<dbReference type="Proteomes" id="UP000198853">
    <property type="component" value="Unassembled WGS sequence"/>
</dbReference>
<dbReference type="GO" id="GO:0003677">
    <property type="term" value="F:DNA binding"/>
    <property type="evidence" value="ECO:0007669"/>
    <property type="project" value="InterPro"/>
</dbReference>
<dbReference type="AlphaFoldDB" id="A0A1G8SVS6"/>
<keyword evidence="4" id="KW-1185">Reference proteome</keyword>
<protein>
    <submittedName>
        <fullName evidence="3">mRNA interferase MazF</fullName>
    </submittedName>
</protein>
<dbReference type="Gene3D" id="2.30.30.110">
    <property type="match status" value="1"/>
</dbReference>
<dbReference type="GO" id="GO:0016075">
    <property type="term" value="P:rRNA catabolic process"/>
    <property type="evidence" value="ECO:0007669"/>
    <property type="project" value="TreeGrafter"/>
</dbReference>
<dbReference type="Pfam" id="PF02452">
    <property type="entry name" value="PemK_toxin"/>
    <property type="match status" value="1"/>
</dbReference>
<gene>
    <name evidence="3" type="ORF">SAMN04488123_1367</name>
</gene>
<evidence type="ECO:0000256" key="2">
    <source>
        <dbReference type="ARBA" id="ARBA00022649"/>
    </source>
</evidence>
<sequence length="109" mass="12467">MSSKTKQGEVWLAEVLFKGKRETKQRPVIIVGNELAIDVDVIIAPVTSQQPRNQFDVALEYWKDSGLLKPSVARTSKIISVHGSELKRYIGELHKHDLERVLHMCRNLF</sequence>
<dbReference type="PANTHER" id="PTHR33988:SF2">
    <property type="entry name" value="ENDORIBONUCLEASE MAZF"/>
    <property type="match status" value="1"/>
</dbReference>
<evidence type="ECO:0000256" key="1">
    <source>
        <dbReference type="ARBA" id="ARBA00007521"/>
    </source>
</evidence>
<dbReference type="RefSeq" id="WP_245723233.1">
    <property type="nucleotide sequence ID" value="NZ_FNEN01000036.1"/>
</dbReference>
<reference evidence="3 4" key="1">
    <citation type="submission" date="2016-10" db="EMBL/GenBank/DDBJ databases">
        <authorList>
            <person name="de Groot N.N."/>
        </authorList>
    </citation>
    <scope>NUCLEOTIDE SEQUENCE [LARGE SCALE GENOMIC DNA]</scope>
    <source>
        <strain evidence="3 4">DSM 21771</strain>
    </source>
</reference>
<dbReference type="PANTHER" id="PTHR33988">
    <property type="entry name" value="ENDORIBONUCLEASE MAZF-RELATED"/>
    <property type="match status" value="1"/>
</dbReference>
<dbReference type="InterPro" id="IPR003477">
    <property type="entry name" value="PemK-like"/>
</dbReference>
<dbReference type="EMBL" id="FNEN01000036">
    <property type="protein sequence ID" value="SDJ32670.1"/>
    <property type="molecule type" value="Genomic_DNA"/>
</dbReference>
<dbReference type="GO" id="GO:0004521">
    <property type="term" value="F:RNA endonuclease activity"/>
    <property type="evidence" value="ECO:0007669"/>
    <property type="project" value="TreeGrafter"/>
</dbReference>
<dbReference type="InterPro" id="IPR011067">
    <property type="entry name" value="Plasmid_toxin/cell-grow_inhib"/>
</dbReference>
<name>A0A1G8SVS6_9BACI</name>
<dbReference type="GO" id="GO:0006402">
    <property type="term" value="P:mRNA catabolic process"/>
    <property type="evidence" value="ECO:0007669"/>
    <property type="project" value="TreeGrafter"/>
</dbReference>
<dbReference type="SUPFAM" id="SSF50118">
    <property type="entry name" value="Cell growth inhibitor/plasmid maintenance toxic component"/>
    <property type="match status" value="1"/>
</dbReference>
<organism evidence="3 4">
    <name type="scientific">Natribacillus halophilus</name>
    <dbReference type="NCBI Taxonomy" id="549003"/>
    <lineage>
        <taxon>Bacteria</taxon>
        <taxon>Bacillati</taxon>
        <taxon>Bacillota</taxon>
        <taxon>Bacilli</taxon>
        <taxon>Bacillales</taxon>
        <taxon>Bacillaceae</taxon>
        <taxon>Natribacillus</taxon>
    </lineage>
</organism>